<evidence type="ECO:0008006" key="5">
    <source>
        <dbReference type="Google" id="ProtNLM"/>
    </source>
</evidence>
<dbReference type="Proteomes" id="UP001621512">
    <property type="component" value="Chromosome"/>
</dbReference>
<keyword evidence="2" id="KW-0812">Transmembrane</keyword>
<feature type="transmembrane region" description="Helical" evidence="2">
    <location>
        <begin position="150"/>
        <end position="167"/>
    </location>
</feature>
<feature type="region of interest" description="Disordered" evidence="1">
    <location>
        <begin position="491"/>
        <end position="528"/>
    </location>
</feature>
<sequence>MTDGSNAILVRRRRREQTAGPGAPQRDRGKRALAAVAAVFTLAQLALVRPVLGLGWDEIVYVSQVTPHTPAAFFSAPRSRGVSLLVAPVASWSASVPLLRVYLALVSGLALYLALRAWRGLFPTRVLVVGGALFASLWVTLFYGPQAMPNYWVAVGALICVGCFLRARQERSVRVALWGVAAGAALMAWMRPTDAVYVTVPLLVLALARRHRRLLLVLLAGLAAGAVQWVIEAYVGHGGLGERLSEASRIQGGLGWHIAVDDQLRSLGGRGLCRPCTGPMPNPLVVVWWFVLPALAGLGLLVAARARRLGRTLVPLACAATAALPYLFMIGYAAPRFLTPTYALLAIPVADALWHLVKAPGGKWRPVAATLVALGLAGHLAAQLAVLDGAVSRNTESRRDWGRTADALHRLGVRPPCLLTGHESIPIGYYTGCSSGATSGNNENTTAGAILRTADRLPVAHLAPAGGTPPRYARTWPVHRISDLDVRVAPRQRRDGAVAAEVRDRVTGNAERAHETDGSTQRATGRQK</sequence>
<dbReference type="EMBL" id="CP108341">
    <property type="protein sequence ID" value="WTW31791.1"/>
    <property type="molecule type" value="Genomic_DNA"/>
</dbReference>
<protein>
    <recommendedName>
        <fullName evidence="5">Integral membrane protein</fullName>
    </recommendedName>
</protein>
<keyword evidence="2" id="KW-1133">Transmembrane helix</keyword>
<feature type="transmembrane region" description="Helical" evidence="2">
    <location>
        <begin position="287"/>
        <end position="306"/>
    </location>
</feature>
<accession>A0ABZ1MXB8</accession>
<name>A0ABZ1MXB8_STREF</name>
<keyword evidence="2" id="KW-0472">Membrane</keyword>
<feature type="transmembrane region" description="Helical" evidence="2">
    <location>
        <begin position="89"/>
        <end position="114"/>
    </location>
</feature>
<feature type="compositionally biased region" description="Basic and acidic residues" evidence="1">
    <location>
        <begin position="491"/>
        <end position="517"/>
    </location>
</feature>
<evidence type="ECO:0000256" key="1">
    <source>
        <dbReference type="SAM" id="MobiDB-lite"/>
    </source>
</evidence>
<dbReference type="RefSeq" id="WP_405508777.1">
    <property type="nucleotide sequence ID" value="NZ_CP108341.1"/>
</dbReference>
<keyword evidence="4" id="KW-1185">Reference proteome</keyword>
<feature type="compositionally biased region" description="Polar residues" evidence="1">
    <location>
        <begin position="518"/>
        <end position="528"/>
    </location>
</feature>
<evidence type="ECO:0000313" key="4">
    <source>
        <dbReference type="Proteomes" id="UP001621512"/>
    </source>
</evidence>
<feature type="transmembrane region" description="Helical" evidence="2">
    <location>
        <begin position="32"/>
        <end position="52"/>
    </location>
</feature>
<reference evidence="3 4" key="1">
    <citation type="submission" date="2022-10" db="EMBL/GenBank/DDBJ databases">
        <title>The complete genomes of actinobacterial strains from the NBC collection.</title>
        <authorList>
            <person name="Joergensen T.S."/>
            <person name="Alvarez Arevalo M."/>
            <person name="Sterndorff E.B."/>
            <person name="Faurdal D."/>
            <person name="Vuksanovic O."/>
            <person name="Mourched A.-S."/>
            <person name="Charusanti P."/>
            <person name="Shaw S."/>
            <person name="Blin K."/>
            <person name="Weber T."/>
        </authorList>
    </citation>
    <scope>NUCLEOTIDE SEQUENCE [LARGE SCALE GENOMIC DNA]</scope>
    <source>
        <strain evidence="3 4">NBC_00017</strain>
    </source>
</reference>
<feature type="transmembrane region" description="Helical" evidence="2">
    <location>
        <begin position="214"/>
        <end position="231"/>
    </location>
</feature>
<evidence type="ECO:0000256" key="2">
    <source>
        <dbReference type="SAM" id="Phobius"/>
    </source>
</evidence>
<feature type="transmembrane region" description="Helical" evidence="2">
    <location>
        <begin position="126"/>
        <end position="144"/>
    </location>
</feature>
<proteinExistence type="predicted"/>
<organism evidence="3 4">
    <name type="scientific">Streptomyces purpurascens</name>
    <dbReference type="NCBI Taxonomy" id="1924"/>
    <lineage>
        <taxon>Bacteria</taxon>
        <taxon>Bacillati</taxon>
        <taxon>Actinomycetota</taxon>
        <taxon>Actinomycetes</taxon>
        <taxon>Kitasatosporales</taxon>
        <taxon>Streptomycetaceae</taxon>
        <taxon>Streptomyces</taxon>
    </lineage>
</organism>
<feature type="transmembrane region" description="Helical" evidence="2">
    <location>
        <begin position="313"/>
        <end position="334"/>
    </location>
</feature>
<evidence type="ECO:0000313" key="3">
    <source>
        <dbReference type="EMBL" id="WTW31791.1"/>
    </source>
</evidence>
<gene>
    <name evidence="3" type="ORF">OHU35_39450</name>
</gene>